<protein>
    <submittedName>
        <fullName evidence="5">VCBS repeat-containing protein</fullName>
    </submittedName>
</protein>
<keyword evidence="1 4" id="KW-0732">Signal</keyword>
<dbReference type="PANTHER" id="PTHR13412:SF0">
    <property type="entry name" value="T-CELL IMMUNOMODULATORY PROTEIN"/>
    <property type="match status" value="1"/>
</dbReference>
<dbReference type="Pfam" id="PF01839">
    <property type="entry name" value="FG-GAP"/>
    <property type="match status" value="2"/>
</dbReference>
<dbReference type="InterPro" id="IPR028994">
    <property type="entry name" value="Integrin_alpha_N"/>
</dbReference>
<evidence type="ECO:0000256" key="2">
    <source>
        <dbReference type="ARBA" id="ARBA00022737"/>
    </source>
</evidence>
<dbReference type="SMART" id="SM00191">
    <property type="entry name" value="Int_alpha"/>
    <property type="match status" value="5"/>
</dbReference>
<evidence type="ECO:0000256" key="3">
    <source>
        <dbReference type="ARBA" id="ARBA00023180"/>
    </source>
</evidence>
<evidence type="ECO:0000256" key="1">
    <source>
        <dbReference type="ARBA" id="ARBA00022729"/>
    </source>
</evidence>
<evidence type="ECO:0000313" key="5">
    <source>
        <dbReference type="EMBL" id="MDA0166410.1"/>
    </source>
</evidence>
<dbReference type="InterPro" id="IPR013517">
    <property type="entry name" value="FG-GAP"/>
</dbReference>
<dbReference type="PANTHER" id="PTHR13412">
    <property type="entry name" value="T-CELL IMMUNOMODULATORY PROTEIN HOMOLOG"/>
    <property type="match status" value="1"/>
</dbReference>
<dbReference type="InterPro" id="IPR013519">
    <property type="entry name" value="Int_alpha_beta-p"/>
</dbReference>
<dbReference type="Proteomes" id="UP001149140">
    <property type="component" value="Unassembled WGS sequence"/>
</dbReference>
<reference evidence="5" key="1">
    <citation type="submission" date="2022-10" db="EMBL/GenBank/DDBJ databases">
        <title>The WGS of Solirubrobacter ginsenosidimutans DSM 21036.</title>
        <authorList>
            <person name="Jiang Z."/>
        </authorList>
    </citation>
    <scope>NUCLEOTIDE SEQUENCE</scope>
    <source>
        <strain evidence="5">DSM 21036</strain>
    </source>
</reference>
<accession>A0A9X3S461</accession>
<evidence type="ECO:0000313" key="6">
    <source>
        <dbReference type="Proteomes" id="UP001149140"/>
    </source>
</evidence>
<feature type="chain" id="PRO_5040974886" evidence="4">
    <location>
        <begin position="25"/>
        <end position="479"/>
    </location>
</feature>
<organism evidence="5 6">
    <name type="scientific">Solirubrobacter ginsenosidimutans</name>
    <dbReference type="NCBI Taxonomy" id="490573"/>
    <lineage>
        <taxon>Bacteria</taxon>
        <taxon>Bacillati</taxon>
        <taxon>Actinomycetota</taxon>
        <taxon>Thermoleophilia</taxon>
        <taxon>Solirubrobacterales</taxon>
        <taxon>Solirubrobacteraceae</taxon>
        <taxon>Solirubrobacter</taxon>
    </lineage>
</organism>
<proteinExistence type="predicted"/>
<gene>
    <name evidence="5" type="ORF">OM076_39465</name>
</gene>
<dbReference type="EMBL" id="JAPDOD010000065">
    <property type="protein sequence ID" value="MDA0166410.1"/>
    <property type="molecule type" value="Genomic_DNA"/>
</dbReference>
<keyword evidence="3" id="KW-0325">Glycoprotein</keyword>
<dbReference type="Gene3D" id="2.130.10.130">
    <property type="entry name" value="Integrin alpha, N-terminal"/>
    <property type="match status" value="2"/>
</dbReference>
<sequence>MRTILPLAPLVLVVLALHTSAAQAANPPGTGDINGDGVADILMGDDGATPGRPGAGAVRVVFGAKGAKRSLRLARGFRIVGAAAHDGLARDGDYMRGIAGDVNGDGLDDVIVGGSASPQGRKRAGAAYVVFGKRDTRDVDLAALGDAGLEIQGPSAGGALNSVAGVGDFDGDGSDDVAVGASGLDGPGTKGAGAAFVVAGRRAGGVVDLAAPDAAYLTVYGAATGDQRACDIVEATSEDEDEDGPPHCDDFAGWSVAGPGDVNGDGRPDLVLDAGRPSVVFGGAGGTLSLGALGTRGYRIRNVSYTSHEVRAAGDVNGDGLADFTLSDGDNPYVSTLAEVIFGARTAAALNYSRPGARALQLFGNDIFGVAGAGDFDGDHHVDLVTAGSAGNAGVAYVAFGARAKGPMRLGKPGWRGVRIVSRHADGVDTPELEPVGDVNGDGRADALYFDTKPLVLLGAPGTARFDSKRLGARVLTLR</sequence>
<comment type="caution">
    <text evidence="5">The sequence shown here is derived from an EMBL/GenBank/DDBJ whole genome shotgun (WGS) entry which is preliminary data.</text>
</comment>
<dbReference type="RefSeq" id="WP_270045667.1">
    <property type="nucleotide sequence ID" value="NZ_JAPDOD010000065.1"/>
</dbReference>
<evidence type="ECO:0000256" key="4">
    <source>
        <dbReference type="SAM" id="SignalP"/>
    </source>
</evidence>
<feature type="signal peptide" evidence="4">
    <location>
        <begin position="1"/>
        <end position="24"/>
    </location>
</feature>
<keyword evidence="6" id="KW-1185">Reference proteome</keyword>
<dbReference type="InterPro" id="IPR024881">
    <property type="entry name" value="Tip"/>
</dbReference>
<keyword evidence="2" id="KW-0677">Repeat</keyword>
<dbReference type="AlphaFoldDB" id="A0A9X3S461"/>
<name>A0A9X3S461_9ACTN</name>
<dbReference type="SUPFAM" id="SSF69318">
    <property type="entry name" value="Integrin alpha N-terminal domain"/>
    <property type="match status" value="1"/>
</dbReference>